<dbReference type="PANTHER" id="PTHR47810:SF1">
    <property type="entry name" value="DNA LIGASE B"/>
    <property type="match status" value="1"/>
</dbReference>
<dbReference type="SUPFAM" id="SSF56091">
    <property type="entry name" value="DNA ligase/mRNA capping enzyme, catalytic domain"/>
    <property type="match status" value="1"/>
</dbReference>
<dbReference type="PANTHER" id="PTHR47810">
    <property type="entry name" value="DNA LIGASE"/>
    <property type="match status" value="1"/>
</dbReference>
<dbReference type="Gene3D" id="3.30.1490.70">
    <property type="match status" value="1"/>
</dbReference>
<keyword evidence="3" id="KW-0235">DNA replication</keyword>
<keyword evidence="2" id="KW-0436">Ligase</keyword>
<dbReference type="InterPro" id="IPR050326">
    <property type="entry name" value="NAD_dep_DNA_ligaseB"/>
</dbReference>
<dbReference type="Gene3D" id="3.30.470.30">
    <property type="entry name" value="DNA ligase/mRNA capping enzyme"/>
    <property type="match status" value="1"/>
</dbReference>
<dbReference type="GO" id="GO:0006310">
    <property type="term" value="P:DNA recombination"/>
    <property type="evidence" value="ECO:0007669"/>
    <property type="project" value="InterPro"/>
</dbReference>
<proteinExistence type="predicted"/>
<evidence type="ECO:0000256" key="5">
    <source>
        <dbReference type="ARBA" id="ARBA00023204"/>
    </source>
</evidence>
<evidence type="ECO:0000256" key="4">
    <source>
        <dbReference type="ARBA" id="ARBA00022763"/>
    </source>
</evidence>
<dbReference type="InterPro" id="IPR029319">
    <property type="entry name" value="DNA_ligase_OB"/>
</dbReference>
<dbReference type="GO" id="GO:0006281">
    <property type="term" value="P:DNA repair"/>
    <property type="evidence" value="ECO:0007669"/>
    <property type="project" value="UniProtKB-KW"/>
</dbReference>
<evidence type="ECO:0000256" key="2">
    <source>
        <dbReference type="ARBA" id="ARBA00022598"/>
    </source>
</evidence>
<dbReference type="CDD" id="cd08041">
    <property type="entry name" value="OBF_kDNA_ligase_like"/>
    <property type="match status" value="1"/>
</dbReference>
<feature type="domain" description="ATP-dependent DNA ligase family profile" evidence="6">
    <location>
        <begin position="276"/>
        <end position="353"/>
    </location>
</feature>
<sequence length="438" mass="48145">MADFPPLQGEAKTGKVKHWRVRVQATKEGHGLIITEYGYEGGAVQRDEKVVEEGKNIGKKNETTPVQQAILEARSVWNKKKASGYVEAAAGAGSAASAAASAPASAATTPKARRLVRKVVAEESPAGGAGKPSVSAAVSASAAASASIAAGRASEITESVPLPMLAHKWPEKAKHVVFPCYVQPKFDGTRTVAVCGLKVGTPCLFSRTRKAYPHLEHIQAVVRQLPKGILLDGELYRHDMDFQEIVGTVKKKTLTKADEAKHTLIQLHCYDIIDEKKTFEERFTELKALFKEYKKVIGDVLVLCPTEKVAKKEDLKTKHDEYVADGYEGLMVRNATGLYDVGNRSTDLLKMKEFQDEEFEIVGFYEGEGGDKGLIIWRCKTEDGKLFGCRPHGTHEERAELFKHGKEYVGKMLTVRFQELTADGIPRFPVGIAVRDYE</sequence>
<dbReference type="PROSITE" id="PS50160">
    <property type="entry name" value="DNA_LIGASE_A3"/>
    <property type="match status" value="1"/>
</dbReference>
<keyword evidence="5" id="KW-0234">DNA repair</keyword>
<dbReference type="InterPro" id="IPR012310">
    <property type="entry name" value="DNA_ligase_ATP-dep_cent"/>
</dbReference>
<evidence type="ECO:0000259" key="6">
    <source>
        <dbReference type="PROSITE" id="PS50160"/>
    </source>
</evidence>
<evidence type="ECO:0000313" key="7">
    <source>
        <dbReference type="EMBL" id="QHU11194.1"/>
    </source>
</evidence>
<dbReference type="GO" id="GO:0005524">
    <property type="term" value="F:ATP binding"/>
    <property type="evidence" value="ECO:0007669"/>
    <property type="project" value="InterPro"/>
</dbReference>
<dbReference type="GO" id="GO:0006260">
    <property type="term" value="P:DNA replication"/>
    <property type="evidence" value="ECO:0007669"/>
    <property type="project" value="UniProtKB-KW"/>
</dbReference>
<evidence type="ECO:0000256" key="3">
    <source>
        <dbReference type="ARBA" id="ARBA00022705"/>
    </source>
</evidence>
<dbReference type="SUPFAM" id="SSF50249">
    <property type="entry name" value="Nucleic acid-binding proteins"/>
    <property type="match status" value="1"/>
</dbReference>
<comment type="cofactor">
    <cofactor evidence="1">
        <name>a divalent metal cation</name>
        <dbReference type="ChEBI" id="CHEBI:60240"/>
    </cofactor>
</comment>
<evidence type="ECO:0000256" key="1">
    <source>
        <dbReference type="ARBA" id="ARBA00001968"/>
    </source>
</evidence>
<organism evidence="7">
    <name type="scientific">viral metagenome</name>
    <dbReference type="NCBI Taxonomy" id="1070528"/>
    <lineage>
        <taxon>unclassified sequences</taxon>
        <taxon>metagenomes</taxon>
        <taxon>organismal metagenomes</taxon>
    </lineage>
</organism>
<dbReference type="GO" id="GO:0003910">
    <property type="term" value="F:DNA ligase (ATP) activity"/>
    <property type="evidence" value="ECO:0007669"/>
    <property type="project" value="InterPro"/>
</dbReference>
<dbReference type="Pfam" id="PF01068">
    <property type="entry name" value="DNA_ligase_A_M"/>
    <property type="match status" value="1"/>
</dbReference>
<reference evidence="7" key="1">
    <citation type="journal article" date="2020" name="Nature">
        <title>Giant virus diversity and host interactions through global metagenomics.</title>
        <authorList>
            <person name="Schulz F."/>
            <person name="Roux S."/>
            <person name="Paez-Espino D."/>
            <person name="Jungbluth S."/>
            <person name="Walsh D.A."/>
            <person name="Denef V.J."/>
            <person name="McMahon K.D."/>
            <person name="Konstantinidis K.T."/>
            <person name="Eloe-Fadrosh E.A."/>
            <person name="Kyrpides N.C."/>
            <person name="Woyke T."/>
        </authorList>
    </citation>
    <scope>NUCLEOTIDE SEQUENCE</scope>
    <source>
        <strain evidence="7">GVMAG-S-1101165-84</strain>
    </source>
</reference>
<accession>A0A6C0K550</accession>
<name>A0A6C0K550_9ZZZZ</name>
<protein>
    <recommendedName>
        <fullName evidence="6">ATP-dependent DNA ligase family profile domain-containing protein</fullName>
    </recommendedName>
</protein>
<dbReference type="Gene3D" id="2.40.50.140">
    <property type="entry name" value="Nucleic acid-binding proteins"/>
    <property type="match status" value="1"/>
</dbReference>
<dbReference type="InterPro" id="IPR012340">
    <property type="entry name" value="NA-bd_OB-fold"/>
</dbReference>
<keyword evidence="4" id="KW-0227">DNA damage</keyword>
<dbReference type="EMBL" id="MN740779">
    <property type="protein sequence ID" value="QHU11194.1"/>
    <property type="molecule type" value="Genomic_DNA"/>
</dbReference>
<dbReference type="Pfam" id="PF14743">
    <property type="entry name" value="DNA_ligase_OB_2"/>
    <property type="match status" value="1"/>
</dbReference>
<dbReference type="AlphaFoldDB" id="A0A6C0K550"/>